<feature type="chain" id="PRO_5016675719" description="PBP domain-containing protein" evidence="1">
    <location>
        <begin position="22"/>
        <end position="143"/>
    </location>
</feature>
<dbReference type="EMBL" id="DNAA01000162">
    <property type="protein sequence ID" value="HBA09250.1"/>
    <property type="molecule type" value="Genomic_DNA"/>
</dbReference>
<accession>A0A351RB29</accession>
<feature type="signal peptide" evidence="1">
    <location>
        <begin position="1"/>
        <end position="21"/>
    </location>
</feature>
<proteinExistence type="predicted"/>
<keyword evidence="1" id="KW-0732">Signal</keyword>
<reference evidence="2 3" key="1">
    <citation type="journal article" date="2018" name="Nat. Biotechnol.">
        <title>A standardized bacterial taxonomy based on genome phylogeny substantially revises the tree of life.</title>
        <authorList>
            <person name="Parks D.H."/>
            <person name="Chuvochina M."/>
            <person name="Waite D.W."/>
            <person name="Rinke C."/>
            <person name="Skarshewski A."/>
            <person name="Chaumeil P.A."/>
            <person name="Hugenholtz P."/>
        </authorList>
    </citation>
    <scope>NUCLEOTIDE SEQUENCE [LARGE SCALE GENOMIC DNA]</scope>
    <source>
        <strain evidence="2">UBA9958</strain>
    </source>
</reference>
<name>A0A351RB29_9PROT</name>
<sequence length="143" mass="16034">MIFNKALILCILLLLNGSVAASDEEIVLAVNQNIVESHISRSFSRQIFSMKARQWANGSPVVVFVLPDRNAHHLIFAKEILETFPYKLRSAWDRQVYSGTGQAPREVANIDQMMTNIANTPGAIGYLPRSKIDGIKIRMVEVH</sequence>
<evidence type="ECO:0000313" key="2">
    <source>
        <dbReference type="EMBL" id="HBA09250.1"/>
    </source>
</evidence>
<organism evidence="2 3">
    <name type="scientific">Methylotenera mobilis</name>
    <dbReference type="NCBI Taxonomy" id="359408"/>
    <lineage>
        <taxon>Bacteria</taxon>
        <taxon>Pseudomonadati</taxon>
        <taxon>Pseudomonadota</taxon>
        <taxon>Betaproteobacteria</taxon>
        <taxon>Nitrosomonadales</taxon>
        <taxon>Methylophilaceae</taxon>
        <taxon>Methylotenera</taxon>
    </lineage>
</organism>
<dbReference type="Gene3D" id="3.40.190.10">
    <property type="entry name" value="Periplasmic binding protein-like II"/>
    <property type="match status" value="1"/>
</dbReference>
<dbReference type="AlphaFoldDB" id="A0A351RB29"/>
<evidence type="ECO:0000313" key="3">
    <source>
        <dbReference type="Proteomes" id="UP000264313"/>
    </source>
</evidence>
<dbReference type="Proteomes" id="UP000264313">
    <property type="component" value="Unassembled WGS sequence"/>
</dbReference>
<protein>
    <recommendedName>
        <fullName evidence="4">PBP domain-containing protein</fullName>
    </recommendedName>
</protein>
<dbReference type="SUPFAM" id="SSF53850">
    <property type="entry name" value="Periplasmic binding protein-like II"/>
    <property type="match status" value="1"/>
</dbReference>
<dbReference type="STRING" id="1132855.GCA_000384255_00477"/>
<evidence type="ECO:0000256" key="1">
    <source>
        <dbReference type="SAM" id="SignalP"/>
    </source>
</evidence>
<evidence type="ECO:0008006" key="4">
    <source>
        <dbReference type="Google" id="ProtNLM"/>
    </source>
</evidence>
<gene>
    <name evidence="2" type="ORF">DCW48_06605</name>
</gene>
<comment type="caution">
    <text evidence="2">The sequence shown here is derived from an EMBL/GenBank/DDBJ whole genome shotgun (WGS) entry which is preliminary data.</text>
</comment>